<reference evidence="1" key="1">
    <citation type="submission" date="2020-08" db="EMBL/GenBank/DDBJ databases">
        <title>Genome public.</title>
        <authorList>
            <person name="Liu C."/>
            <person name="Sun Q."/>
        </authorList>
    </citation>
    <scope>NUCLEOTIDE SEQUENCE</scope>
    <source>
        <strain evidence="1">NSJ-12</strain>
    </source>
</reference>
<keyword evidence="2" id="KW-1185">Reference proteome</keyword>
<name>A0A926EIX3_9FIRM</name>
<gene>
    <name evidence="1" type="ORF">H8718_16395</name>
</gene>
<accession>A0A926EIX3</accession>
<dbReference type="EMBL" id="JACRSY010000036">
    <property type="protein sequence ID" value="MBC8581098.1"/>
    <property type="molecule type" value="Genomic_DNA"/>
</dbReference>
<comment type="caution">
    <text evidence="1">The sequence shown here is derived from an EMBL/GenBank/DDBJ whole genome shotgun (WGS) entry which is preliminary data.</text>
</comment>
<proteinExistence type="predicted"/>
<evidence type="ECO:0000313" key="2">
    <source>
        <dbReference type="Proteomes" id="UP000655830"/>
    </source>
</evidence>
<dbReference type="Proteomes" id="UP000655830">
    <property type="component" value="Unassembled WGS sequence"/>
</dbReference>
<protein>
    <submittedName>
        <fullName evidence="1">Uncharacterized protein</fullName>
    </submittedName>
</protein>
<dbReference type="AlphaFoldDB" id="A0A926EIX3"/>
<dbReference type="RefSeq" id="WP_249333849.1">
    <property type="nucleotide sequence ID" value="NZ_JACRSY010000036.1"/>
</dbReference>
<organism evidence="1 2">
    <name type="scientific">Zhenhengia yiwuensis</name>
    <dbReference type="NCBI Taxonomy" id="2763666"/>
    <lineage>
        <taxon>Bacteria</taxon>
        <taxon>Bacillati</taxon>
        <taxon>Bacillota</taxon>
        <taxon>Clostridia</taxon>
        <taxon>Lachnospirales</taxon>
        <taxon>Lachnospiraceae</taxon>
        <taxon>Zhenhengia</taxon>
    </lineage>
</organism>
<evidence type="ECO:0000313" key="1">
    <source>
        <dbReference type="EMBL" id="MBC8581098.1"/>
    </source>
</evidence>
<sequence>MSKRMTEIMMNKKNYQEAVQVLEFLEELEQEEKKELLVFLQGIRFAKSNK</sequence>